<dbReference type="Pfam" id="PF13730">
    <property type="entry name" value="HTH_36"/>
    <property type="match status" value="1"/>
</dbReference>
<dbReference type="Gene3D" id="1.10.10.10">
    <property type="entry name" value="Winged helix-like DNA-binding domain superfamily/Winged helix DNA-binding domain"/>
    <property type="match status" value="1"/>
</dbReference>
<dbReference type="Proteomes" id="UP001264340">
    <property type="component" value="Unassembled WGS sequence"/>
</dbReference>
<reference evidence="2 3" key="1">
    <citation type="submission" date="2023-07" db="EMBL/GenBank/DDBJ databases">
        <title>Sorghum-associated microbial communities from plants grown in Nebraska, USA.</title>
        <authorList>
            <person name="Schachtman D."/>
        </authorList>
    </citation>
    <scope>NUCLEOTIDE SEQUENCE [LARGE SCALE GENOMIC DNA]</scope>
    <source>
        <strain evidence="2 3">DS1316</strain>
    </source>
</reference>
<dbReference type="InterPro" id="IPR036388">
    <property type="entry name" value="WH-like_DNA-bd_sf"/>
</dbReference>
<name>A0ABU1LT67_9BURK</name>
<feature type="region of interest" description="Disordered" evidence="1">
    <location>
        <begin position="91"/>
        <end position="114"/>
    </location>
</feature>
<proteinExistence type="predicted"/>
<accession>A0ABU1LT67</accession>
<gene>
    <name evidence="2" type="ORF">J2804_003141</name>
</gene>
<evidence type="ECO:0000313" key="3">
    <source>
        <dbReference type="Proteomes" id="UP001264340"/>
    </source>
</evidence>
<comment type="caution">
    <text evidence="2">The sequence shown here is derived from an EMBL/GenBank/DDBJ whole genome shotgun (WGS) entry which is preliminary data.</text>
</comment>
<organism evidence="2 3">
    <name type="scientific">Paraburkholderia terricola</name>
    <dbReference type="NCBI Taxonomy" id="169427"/>
    <lineage>
        <taxon>Bacteria</taxon>
        <taxon>Pseudomonadati</taxon>
        <taxon>Pseudomonadota</taxon>
        <taxon>Betaproteobacteria</taxon>
        <taxon>Burkholderiales</taxon>
        <taxon>Burkholderiaceae</taxon>
        <taxon>Paraburkholderia</taxon>
    </lineage>
</organism>
<dbReference type="RefSeq" id="WP_310121486.1">
    <property type="nucleotide sequence ID" value="NZ_JAVDRP010000005.1"/>
</dbReference>
<evidence type="ECO:0000256" key="1">
    <source>
        <dbReference type="SAM" id="MobiDB-lite"/>
    </source>
</evidence>
<keyword evidence="3" id="KW-1185">Reference proteome</keyword>
<sequence>MAIKVSKLVWEHYELAGGALIVLLWMADHCDDPGAHLFPSMRTLAHDCCMPEKQVRRHVHSLIHDGYLGIVGNEAGGAPGTTRQYDLRLERLKRDAPASPPSTPPQSIRRTHGR</sequence>
<dbReference type="EMBL" id="JAVDRP010000005">
    <property type="protein sequence ID" value="MDR6409736.1"/>
    <property type="molecule type" value="Genomic_DNA"/>
</dbReference>
<evidence type="ECO:0008006" key="4">
    <source>
        <dbReference type="Google" id="ProtNLM"/>
    </source>
</evidence>
<protein>
    <recommendedName>
        <fullName evidence="4">Helix-turn-helix domain-containing protein</fullName>
    </recommendedName>
</protein>
<evidence type="ECO:0000313" key="2">
    <source>
        <dbReference type="EMBL" id="MDR6409736.1"/>
    </source>
</evidence>